<proteinExistence type="predicted"/>
<comment type="caution">
    <text evidence="1">The sequence shown here is derived from an EMBL/GenBank/DDBJ whole genome shotgun (WGS) entry which is preliminary data.</text>
</comment>
<feature type="non-terminal residue" evidence="1">
    <location>
        <position position="1"/>
    </location>
</feature>
<reference evidence="1" key="1">
    <citation type="journal article" date="2014" name="Front. Microbiol.">
        <title>High frequency of phylogenetically diverse reductive dehalogenase-homologous genes in deep subseafloor sedimentary metagenomes.</title>
        <authorList>
            <person name="Kawai M."/>
            <person name="Futagami T."/>
            <person name="Toyoda A."/>
            <person name="Takaki Y."/>
            <person name="Nishi S."/>
            <person name="Hori S."/>
            <person name="Arai W."/>
            <person name="Tsubouchi T."/>
            <person name="Morono Y."/>
            <person name="Uchiyama I."/>
            <person name="Ito T."/>
            <person name="Fujiyama A."/>
            <person name="Inagaki F."/>
            <person name="Takami H."/>
        </authorList>
    </citation>
    <scope>NUCLEOTIDE SEQUENCE</scope>
    <source>
        <strain evidence="1">Expedition CK06-06</strain>
    </source>
</reference>
<protein>
    <submittedName>
        <fullName evidence="1">Uncharacterized protein</fullName>
    </submittedName>
</protein>
<evidence type="ECO:0000313" key="1">
    <source>
        <dbReference type="EMBL" id="GAG94723.1"/>
    </source>
</evidence>
<gene>
    <name evidence="1" type="ORF">S01H4_46897</name>
</gene>
<name>X1CEN3_9ZZZZ</name>
<dbReference type="AlphaFoldDB" id="X1CEN3"/>
<organism evidence="1">
    <name type="scientific">marine sediment metagenome</name>
    <dbReference type="NCBI Taxonomy" id="412755"/>
    <lineage>
        <taxon>unclassified sequences</taxon>
        <taxon>metagenomes</taxon>
        <taxon>ecological metagenomes</taxon>
    </lineage>
</organism>
<sequence>KEQKYIDGKYRDEKCYGYLKSDWLKLKAEKELKEKNHE</sequence>
<dbReference type="EMBL" id="BART01026257">
    <property type="protein sequence ID" value="GAG94723.1"/>
    <property type="molecule type" value="Genomic_DNA"/>
</dbReference>
<accession>X1CEN3</accession>